<dbReference type="GO" id="GO:0016746">
    <property type="term" value="F:acyltransferase activity"/>
    <property type="evidence" value="ECO:0007669"/>
    <property type="project" value="UniProtKB-KW"/>
</dbReference>
<organism evidence="1 2">
    <name type="scientific">Ananas comosus</name>
    <name type="common">Pineapple</name>
    <name type="synonym">Ananas ananas</name>
    <dbReference type="NCBI Taxonomy" id="4615"/>
    <lineage>
        <taxon>Eukaryota</taxon>
        <taxon>Viridiplantae</taxon>
        <taxon>Streptophyta</taxon>
        <taxon>Embryophyta</taxon>
        <taxon>Tracheophyta</taxon>
        <taxon>Spermatophyta</taxon>
        <taxon>Magnoliopsida</taxon>
        <taxon>Liliopsida</taxon>
        <taxon>Poales</taxon>
        <taxon>Bromeliaceae</taxon>
        <taxon>Bromelioideae</taxon>
        <taxon>Ananas</taxon>
    </lineage>
</organism>
<evidence type="ECO:0000313" key="2">
    <source>
        <dbReference type="Proteomes" id="UP000092600"/>
    </source>
</evidence>
<dbReference type="EMBL" id="LSRQ01005470">
    <property type="protein sequence ID" value="OAY67560.1"/>
    <property type="molecule type" value="Genomic_DNA"/>
</dbReference>
<evidence type="ECO:0000313" key="1">
    <source>
        <dbReference type="EMBL" id="OAY67560.1"/>
    </source>
</evidence>
<name>A0A199USF3_ANACO</name>
<dbReference type="PANTHER" id="PTHR22753:SF25">
    <property type="entry name" value="SERINE AMINOPEPTIDASE S33 DOMAIN-CONTAINING PROTEIN"/>
    <property type="match status" value="1"/>
</dbReference>
<comment type="caution">
    <text evidence="1">The sequence shown here is derived from an EMBL/GenBank/DDBJ whole genome shotgun (WGS) entry which is preliminary data.</text>
</comment>
<dbReference type="GO" id="GO:0016020">
    <property type="term" value="C:membrane"/>
    <property type="evidence" value="ECO:0007669"/>
    <property type="project" value="TreeGrafter"/>
</dbReference>
<feature type="non-terminal residue" evidence="1">
    <location>
        <position position="141"/>
    </location>
</feature>
<keyword evidence="1" id="KW-0808">Transferase</keyword>
<dbReference type="PANTHER" id="PTHR22753">
    <property type="entry name" value="TRANSMEMBRANE PROTEIN 68"/>
    <property type="match status" value="1"/>
</dbReference>
<protein>
    <submittedName>
        <fullName evidence="1">Acyltransferase-like protein, chloroplastic</fullName>
    </submittedName>
</protein>
<keyword evidence="1" id="KW-0012">Acyltransferase</keyword>
<proteinExistence type="predicted"/>
<dbReference type="AlphaFoldDB" id="A0A199USF3"/>
<reference evidence="1 2" key="1">
    <citation type="journal article" date="2016" name="DNA Res.">
        <title>The draft genome of MD-2 pineapple using hybrid error correction of long reads.</title>
        <authorList>
            <person name="Redwan R.M."/>
            <person name="Saidin A."/>
            <person name="Kumar S.V."/>
        </authorList>
    </citation>
    <scope>NUCLEOTIDE SEQUENCE [LARGE SCALE GENOMIC DNA]</scope>
    <source>
        <strain evidence="2">cv. MD2</strain>
        <tissue evidence="1">Leaf</tissue>
    </source>
</reference>
<feature type="non-terminal residue" evidence="1">
    <location>
        <position position="1"/>
    </location>
</feature>
<dbReference type="Proteomes" id="UP000092600">
    <property type="component" value="Unassembled WGS sequence"/>
</dbReference>
<accession>A0A199USF3</accession>
<gene>
    <name evidence="1" type="ORF">ACMD2_26837</name>
</gene>
<sequence length="141" mass="16046">CRDNLLPSKVEAGRLQNLLANCKVHYFEDHGHNLLLEHGVHVPTLLKCSNMYRHSRKYDRISDFLPPTLTELRKLDKATRVPEGEKRVIILRGIGHPLLFTNKTESSSEGHDFFDFVNICGGREKEFVLLYPGGHFGALHG</sequence>
<dbReference type="STRING" id="4615.A0A199USF3"/>